<evidence type="ECO:0000256" key="11">
    <source>
        <dbReference type="PROSITE-ProRule" id="PRU00560"/>
    </source>
</evidence>
<keyword evidence="7" id="KW-0413">Isomerase</keyword>
<dbReference type="Gene3D" id="3.40.50.300">
    <property type="entry name" value="P-loop containing nucleotide triphosphate hydrolases"/>
    <property type="match status" value="4"/>
</dbReference>
<dbReference type="Pfam" id="PF00580">
    <property type="entry name" value="UvrD-helicase"/>
    <property type="match status" value="1"/>
</dbReference>
<comment type="catalytic activity">
    <reaction evidence="8">
        <text>Couples ATP hydrolysis with the unwinding of duplex DNA by translocating in the 3'-5' direction.</text>
        <dbReference type="EC" id="5.6.2.4"/>
    </reaction>
</comment>
<dbReference type="PROSITE" id="PS51198">
    <property type="entry name" value="UVRD_HELICASE_ATP_BIND"/>
    <property type="match status" value="1"/>
</dbReference>
<keyword evidence="4 11" id="KW-0347">Helicase</keyword>
<dbReference type="InterPro" id="IPR013986">
    <property type="entry name" value="DExx_box_DNA_helicase_dom_sf"/>
</dbReference>
<dbReference type="SUPFAM" id="SSF52540">
    <property type="entry name" value="P-loop containing nucleoside triphosphate hydrolases"/>
    <property type="match status" value="1"/>
</dbReference>
<evidence type="ECO:0000259" key="12">
    <source>
        <dbReference type="PROSITE" id="PS51198"/>
    </source>
</evidence>
<evidence type="ECO:0000256" key="5">
    <source>
        <dbReference type="ARBA" id="ARBA00022840"/>
    </source>
</evidence>
<dbReference type="InterPro" id="IPR027417">
    <property type="entry name" value="P-loop_NTPase"/>
</dbReference>
<evidence type="ECO:0000256" key="1">
    <source>
        <dbReference type="ARBA" id="ARBA00009922"/>
    </source>
</evidence>
<evidence type="ECO:0000256" key="9">
    <source>
        <dbReference type="ARBA" id="ARBA00034808"/>
    </source>
</evidence>
<dbReference type="PANTHER" id="PTHR11070">
    <property type="entry name" value="UVRD / RECB / PCRA DNA HELICASE FAMILY MEMBER"/>
    <property type="match status" value="1"/>
</dbReference>
<keyword evidence="5 11" id="KW-0067">ATP-binding</keyword>
<dbReference type="GO" id="GO:0008854">
    <property type="term" value="F:exodeoxyribonuclease V activity"/>
    <property type="evidence" value="ECO:0007669"/>
    <property type="project" value="UniProtKB-EC"/>
</dbReference>
<name>A0ABV3XY89_9ACTN</name>
<feature type="binding site" evidence="11">
    <location>
        <begin position="21"/>
        <end position="28"/>
    </location>
    <ligand>
        <name>ATP</name>
        <dbReference type="ChEBI" id="CHEBI:30616"/>
    </ligand>
</feature>
<comment type="caution">
    <text evidence="14">The sequence shown here is derived from an EMBL/GenBank/DDBJ whole genome shotgun (WGS) entry which is preliminary data.</text>
</comment>
<evidence type="ECO:0000256" key="3">
    <source>
        <dbReference type="ARBA" id="ARBA00022801"/>
    </source>
</evidence>
<dbReference type="RefSeq" id="WP_298447489.1">
    <property type="nucleotide sequence ID" value="NZ_JBFSHR010000001.1"/>
</dbReference>
<dbReference type="Proteomes" id="UP001560267">
    <property type="component" value="Unassembled WGS sequence"/>
</dbReference>
<evidence type="ECO:0000256" key="8">
    <source>
        <dbReference type="ARBA" id="ARBA00034617"/>
    </source>
</evidence>
<gene>
    <name evidence="14" type="ORF">AB6A68_00165</name>
</gene>
<evidence type="ECO:0000313" key="14">
    <source>
        <dbReference type="EMBL" id="MEX6428262.1"/>
    </source>
</evidence>
<dbReference type="InterPro" id="IPR014016">
    <property type="entry name" value="UvrD-like_ATP-bd"/>
</dbReference>
<evidence type="ECO:0000259" key="13">
    <source>
        <dbReference type="PROSITE" id="PS51217"/>
    </source>
</evidence>
<accession>A0ABV3XY89</accession>
<evidence type="ECO:0000256" key="6">
    <source>
        <dbReference type="ARBA" id="ARBA00023125"/>
    </source>
</evidence>
<evidence type="ECO:0000256" key="4">
    <source>
        <dbReference type="ARBA" id="ARBA00022806"/>
    </source>
</evidence>
<protein>
    <recommendedName>
        <fullName evidence="9">DNA 3'-5' helicase</fullName>
        <ecNumber evidence="9">5.6.2.4</ecNumber>
    </recommendedName>
</protein>
<feature type="domain" description="UvrD-like helicase ATP-binding" evidence="12">
    <location>
        <begin position="1"/>
        <end position="407"/>
    </location>
</feature>
<dbReference type="PANTHER" id="PTHR11070:SF2">
    <property type="entry name" value="ATP-DEPENDENT DNA HELICASE SRS2"/>
    <property type="match status" value="1"/>
</dbReference>
<dbReference type="EMBL" id="JBFSHR010000001">
    <property type="protein sequence ID" value="MEX6428262.1"/>
    <property type="molecule type" value="Genomic_DNA"/>
</dbReference>
<feature type="domain" description="UvrD-like helicase C-terminal" evidence="13">
    <location>
        <begin position="408"/>
        <end position="695"/>
    </location>
</feature>
<evidence type="ECO:0000256" key="7">
    <source>
        <dbReference type="ARBA" id="ARBA00023235"/>
    </source>
</evidence>
<dbReference type="PROSITE" id="PS51217">
    <property type="entry name" value="UVRD_HELICASE_CTER"/>
    <property type="match status" value="1"/>
</dbReference>
<sequence>MGLNPRQLEAVAAQGTVAISAGAGTGKTQTMAARYLAHVEAGMRPLEVVAVTFTVRAASELRRRILEQLREKLPINDPRILEVEVAPIGTIHSLCQRICSEFPVESGLNYDFVVADETTYQQLLAQELPHLLEAVPPNTYELIDYSALKGFVASFLGDLEKFRRAMTVDIAEIKASIAAARLRVLEDGALPLFEHQLSQCEALTLNDRIEQARRVALAGLRSLLHGDDAGFGMLAAIDLRGGSAKNWIPGELTLIKDTLRALRDYLRSLPSYVVYGFNQTDEEHQVILQEVSKAVELVAAQLVELKRSRGIADFNDLELHAVQALKDDMVCRELTTRFRAILVDEVQDISPLQYELLTRLGRAASLAAVGDVKQSLYRFRGADPDLFARQIAQSAVHVTLEENYRTVPGLVEFVNHTFDGLLPEYEALSPRRTTSFPRPPVEILLVDDSSDATLTQRRQALARQIGHRIFGLLEEPFEIVDPRTNLRRQVRPHDIAIISSRWTMLDAVAEELQRVGLVANIVGGGQLLGTQEALDVLTILAFCDNPHDDLACIALMRSPMIGISDRELATLAERKGRSVSWFSFLNDELRGDPRLEALKYLPYSPTALSPSDQLAQAGDLLLYPELLARLNHHERRRADWIALLDLVDDRSREGLDTQAVIMYLRQAIADQARIRRPPIEAEDSVSLVTIHASKGLEWPITFVIDLDRSPSRSPRQLIDPHRGVAFTLNGEPSGHLSWIYEHQLREDLLEEHRRWYVATTRARDHLILGFASRSQVDELLTRVEEQFQVSQIPIDIAPATPRITPEARTARYRLPAVDLSTPSPAIRRSITSRALDDFRRCPLLLASSEPPFGPVGRLRTLLSQRARDGLSVSERDLPWMGARDARTLLQAVGGYQLQLASHLIKRPALREGTTRIGAWSIAWGPFLDDQESLIDLAFDEGDLVGLALAHAEQPVSRAGIYYLTQSRIHWLSPPELARTAAQLTSLVHELSSKPPSPREDRASVCRNCRRSDVCHWVQSQDHRL</sequence>
<keyword evidence="15" id="KW-1185">Reference proteome</keyword>
<comment type="catalytic activity">
    <reaction evidence="10">
        <text>ATP + H2O = ADP + phosphate + H(+)</text>
        <dbReference type="Rhea" id="RHEA:13065"/>
        <dbReference type="ChEBI" id="CHEBI:15377"/>
        <dbReference type="ChEBI" id="CHEBI:15378"/>
        <dbReference type="ChEBI" id="CHEBI:30616"/>
        <dbReference type="ChEBI" id="CHEBI:43474"/>
        <dbReference type="ChEBI" id="CHEBI:456216"/>
        <dbReference type="EC" id="5.6.2.4"/>
    </reaction>
</comment>
<dbReference type="EC" id="5.6.2.4" evidence="9"/>
<dbReference type="InterPro" id="IPR000212">
    <property type="entry name" value="DNA_helicase_UvrD/REP"/>
</dbReference>
<reference evidence="14 15" key="1">
    <citation type="submission" date="2024-07" db="EMBL/GenBank/DDBJ databases">
        <title>Draft Genome Sequence of Ferrimicrobium acidiphilum Strain YE2023, Isolated from a Pulp of Bioleach Reactor.</title>
        <authorList>
            <person name="Elkina Y.A."/>
            <person name="Bulaeva A.G."/>
            <person name="Beletsky A.V."/>
            <person name="Mardanov A.V."/>
        </authorList>
    </citation>
    <scope>NUCLEOTIDE SEQUENCE [LARGE SCALE GENOMIC DNA]</scope>
    <source>
        <strain evidence="14 15">YE2023</strain>
    </source>
</reference>
<evidence type="ECO:0000256" key="2">
    <source>
        <dbReference type="ARBA" id="ARBA00022741"/>
    </source>
</evidence>
<dbReference type="Gene3D" id="1.10.10.160">
    <property type="match status" value="1"/>
</dbReference>
<keyword evidence="6" id="KW-0238">DNA-binding</keyword>
<keyword evidence="2 11" id="KW-0547">Nucleotide-binding</keyword>
<evidence type="ECO:0000313" key="15">
    <source>
        <dbReference type="Proteomes" id="UP001560267"/>
    </source>
</evidence>
<keyword evidence="3 11" id="KW-0378">Hydrolase</keyword>
<organism evidence="14 15">
    <name type="scientific">Ferrimicrobium acidiphilum</name>
    <dbReference type="NCBI Taxonomy" id="121039"/>
    <lineage>
        <taxon>Bacteria</taxon>
        <taxon>Bacillati</taxon>
        <taxon>Actinomycetota</taxon>
        <taxon>Acidimicrobiia</taxon>
        <taxon>Acidimicrobiales</taxon>
        <taxon>Acidimicrobiaceae</taxon>
        <taxon>Ferrimicrobium</taxon>
    </lineage>
</organism>
<proteinExistence type="inferred from homology"/>
<comment type="similarity">
    <text evidence="1">Belongs to the helicase family. UvrD subfamily.</text>
</comment>
<dbReference type="Pfam" id="PF13361">
    <property type="entry name" value="UvrD_C"/>
    <property type="match status" value="2"/>
</dbReference>
<evidence type="ECO:0000256" key="10">
    <source>
        <dbReference type="ARBA" id="ARBA00048988"/>
    </source>
</evidence>
<dbReference type="InterPro" id="IPR014017">
    <property type="entry name" value="DNA_helicase_UvrD-like_C"/>
</dbReference>